<dbReference type="PANTHER" id="PTHR45614:SF123">
    <property type="entry name" value="MYB DNA-BINDING DOMAIN SUPERFAMILY PROTEIN-RELATED"/>
    <property type="match status" value="1"/>
</dbReference>
<dbReference type="Proteomes" id="UP001179952">
    <property type="component" value="Unassembled WGS sequence"/>
</dbReference>
<keyword evidence="6" id="KW-0539">Nucleus</keyword>
<dbReference type="FunFam" id="1.10.10.60:FF:000324">
    <property type="entry name" value="Transcription factor MYB3R-2"/>
    <property type="match status" value="1"/>
</dbReference>
<dbReference type="GO" id="GO:0000978">
    <property type="term" value="F:RNA polymerase II cis-regulatory region sequence-specific DNA binding"/>
    <property type="evidence" value="ECO:0007669"/>
    <property type="project" value="TreeGrafter"/>
</dbReference>
<dbReference type="PROSITE" id="PS50090">
    <property type="entry name" value="MYB_LIKE"/>
    <property type="match status" value="3"/>
</dbReference>
<dbReference type="Gene3D" id="1.10.10.60">
    <property type="entry name" value="Homeodomain-like"/>
    <property type="match status" value="3"/>
</dbReference>
<comment type="caution">
    <text evidence="10">The sequence shown here is derived from an EMBL/GenBank/DDBJ whole genome shotgun (WGS) entry which is preliminary data.</text>
</comment>
<feature type="domain" description="Myb-like" evidence="8">
    <location>
        <begin position="121"/>
        <end position="171"/>
    </location>
</feature>
<dbReference type="InterPro" id="IPR001005">
    <property type="entry name" value="SANT/Myb"/>
</dbReference>
<evidence type="ECO:0000256" key="4">
    <source>
        <dbReference type="ARBA" id="ARBA00023125"/>
    </source>
</evidence>
<evidence type="ECO:0000256" key="1">
    <source>
        <dbReference type="ARBA" id="ARBA00004123"/>
    </source>
</evidence>
<dbReference type="PANTHER" id="PTHR45614">
    <property type="entry name" value="MYB PROTEIN-RELATED"/>
    <property type="match status" value="1"/>
</dbReference>
<dbReference type="AlphaFoldDB" id="A0AAV9B0R4"/>
<dbReference type="PROSITE" id="PS51294">
    <property type="entry name" value="HTH_MYB"/>
    <property type="match status" value="3"/>
</dbReference>
<evidence type="ECO:0000256" key="7">
    <source>
        <dbReference type="SAM" id="MobiDB-lite"/>
    </source>
</evidence>
<dbReference type="FunFam" id="1.10.10.60:FF:000010">
    <property type="entry name" value="Transcriptional activator Myb isoform A"/>
    <property type="match status" value="1"/>
</dbReference>
<feature type="domain" description="HTH myb-type" evidence="9">
    <location>
        <begin position="69"/>
        <end position="124"/>
    </location>
</feature>
<feature type="domain" description="Myb-like" evidence="8">
    <location>
        <begin position="17"/>
        <end position="68"/>
    </location>
</feature>
<keyword evidence="11" id="KW-1185">Reference proteome</keyword>
<feature type="domain" description="Myb-like" evidence="8">
    <location>
        <begin position="69"/>
        <end position="120"/>
    </location>
</feature>
<dbReference type="InterPro" id="IPR050560">
    <property type="entry name" value="MYB_TF"/>
</dbReference>
<dbReference type="SMART" id="SM00717">
    <property type="entry name" value="SANT"/>
    <property type="match status" value="3"/>
</dbReference>
<dbReference type="GO" id="GO:0005634">
    <property type="term" value="C:nucleus"/>
    <property type="evidence" value="ECO:0007669"/>
    <property type="project" value="UniProtKB-SubCell"/>
</dbReference>
<organism evidence="10 11">
    <name type="scientific">Acorus gramineus</name>
    <name type="common">Dwarf sweet flag</name>
    <dbReference type="NCBI Taxonomy" id="55184"/>
    <lineage>
        <taxon>Eukaryota</taxon>
        <taxon>Viridiplantae</taxon>
        <taxon>Streptophyta</taxon>
        <taxon>Embryophyta</taxon>
        <taxon>Tracheophyta</taxon>
        <taxon>Spermatophyta</taxon>
        <taxon>Magnoliopsida</taxon>
        <taxon>Liliopsida</taxon>
        <taxon>Acoraceae</taxon>
        <taxon>Acorus</taxon>
    </lineage>
</organism>
<evidence type="ECO:0000259" key="9">
    <source>
        <dbReference type="PROSITE" id="PS51294"/>
    </source>
</evidence>
<sequence length="899" mass="99684">MILKSFFFFCRRVSGPTRRSTKGQWTKDEDEILRSAVEKFKGKNWKKIAECFPGRTDVQCLHRWQKVLNPALVKGPWSKEEDDRIIELVNKYGPKKWSAIAQALPGRIGKQCRERWHNHLNPAINKEAWTQEEEVALIRAHKIYGNKWAELTKYLPGRTDNAIKNHWNSSVKKKRDCYDASGLLSQHEGLPLLENQGQSSSMSSGRIQENNGDDGLKDGDEFEVVSESSQGSALDRCSQPDPLVPYTASPGVLDDFKVREEGCQDKAQKALSSSVCLEDRYVLAEQQIYTVPESWRQDINQSLTAKVEVERSRNLSYQWVSHDLHDTTMSQVEQDSLSLPESSQFAMQCVDGNHDIRPAIRDSVGYKVPLSSGGIVMAADTDDELLMSQHGHCSNKVLEIDTQHDPSLGNPIGGPNIFNLDEWVDSQQCYPVNSADMLGLACCQALFDEVSLTHPSNEVLIPGCDNLGFEGISCQVEDLDLDSCSISSLLSPSRIISSLGADKTTVSEPVEEEQKKEPVKLEVFGSGPSNVMESVSCIDESAVVHTANPDSGSLCHEPPHFPSVEIPFVSCDLLSSGDEAYSPFGIRKLMMSSLNVSNSCSFWDPPSCDDSPDGILKTAAKSFLCTPTILRKRHRDLLTPVKERNSDEKIIGRADLSSVDVGKAALISPSYNPKKKSFTSFNQKENMDPASRSRLSNVDDRISCKALECGDLDSRTGTQTECSKSDADGRTDVDITKKRPSGILVEQDMNDLLLYSPSHVEHYTKSTTEEDMRILSNLLHDSLEISSNHDGPNAQLLDTSAFLSPDVGERKLIQCSDPVPPLNNVTSSQVMQATYDKAWSSMDADIENKNILADTSGIKRSLETPSAWKSPWFMHSFLGRLEGVGCELDFNGCDDTPIR</sequence>
<keyword evidence="4" id="KW-0238">DNA-binding</keyword>
<gene>
    <name evidence="10" type="ORF">QJS04_geneDACA014018</name>
</gene>
<evidence type="ECO:0000256" key="5">
    <source>
        <dbReference type="ARBA" id="ARBA00023163"/>
    </source>
</evidence>
<reference evidence="10" key="2">
    <citation type="submission" date="2023-06" db="EMBL/GenBank/DDBJ databases">
        <authorList>
            <person name="Ma L."/>
            <person name="Liu K.-W."/>
            <person name="Li Z."/>
            <person name="Hsiao Y.-Y."/>
            <person name="Qi Y."/>
            <person name="Fu T."/>
            <person name="Tang G."/>
            <person name="Zhang D."/>
            <person name="Sun W.-H."/>
            <person name="Liu D.-K."/>
            <person name="Li Y."/>
            <person name="Chen G.-Z."/>
            <person name="Liu X.-D."/>
            <person name="Liao X.-Y."/>
            <person name="Jiang Y.-T."/>
            <person name="Yu X."/>
            <person name="Hao Y."/>
            <person name="Huang J."/>
            <person name="Zhao X.-W."/>
            <person name="Ke S."/>
            <person name="Chen Y.-Y."/>
            <person name="Wu W.-L."/>
            <person name="Hsu J.-L."/>
            <person name="Lin Y.-F."/>
            <person name="Huang M.-D."/>
            <person name="Li C.-Y."/>
            <person name="Huang L."/>
            <person name="Wang Z.-W."/>
            <person name="Zhao X."/>
            <person name="Zhong W.-Y."/>
            <person name="Peng D.-H."/>
            <person name="Ahmad S."/>
            <person name="Lan S."/>
            <person name="Zhang J.-S."/>
            <person name="Tsai W.-C."/>
            <person name="Van De Peer Y."/>
            <person name="Liu Z.-J."/>
        </authorList>
    </citation>
    <scope>NUCLEOTIDE SEQUENCE</scope>
    <source>
        <strain evidence="10">SCP</strain>
        <tissue evidence="10">Leaves</tissue>
    </source>
</reference>
<keyword evidence="3" id="KW-0805">Transcription regulation</keyword>
<evidence type="ECO:0000259" key="8">
    <source>
        <dbReference type="PROSITE" id="PS50090"/>
    </source>
</evidence>
<dbReference type="EMBL" id="JAUJYN010000006">
    <property type="protein sequence ID" value="KAK1269676.1"/>
    <property type="molecule type" value="Genomic_DNA"/>
</dbReference>
<evidence type="ECO:0000256" key="2">
    <source>
        <dbReference type="ARBA" id="ARBA00022737"/>
    </source>
</evidence>
<evidence type="ECO:0000256" key="3">
    <source>
        <dbReference type="ARBA" id="ARBA00023015"/>
    </source>
</evidence>
<feature type="compositionally biased region" description="Polar residues" evidence="7">
    <location>
        <begin position="195"/>
        <end position="210"/>
    </location>
</feature>
<evidence type="ECO:0000256" key="6">
    <source>
        <dbReference type="ARBA" id="ARBA00023242"/>
    </source>
</evidence>
<comment type="subcellular location">
    <subcellularLocation>
        <location evidence="1">Nucleus</location>
    </subcellularLocation>
</comment>
<dbReference type="FunFam" id="1.10.10.60:FF:000016">
    <property type="entry name" value="Transcriptional activator Myb isoform A"/>
    <property type="match status" value="1"/>
</dbReference>
<feature type="region of interest" description="Disordered" evidence="7">
    <location>
        <begin position="194"/>
        <end position="220"/>
    </location>
</feature>
<dbReference type="InterPro" id="IPR009057">
    <property type="entry name" value="Homeodomain-like_sf"/>
</dbReference>
<dbReference type="SUPFAM" id="SSF46689">
    <property type="entry name" value="Homeodomain-like"/>
    <property type="match status" value="2"/>
</dbReference>
<reference evidence="10" key="1">
    <citation type="journal article" date="2023" name="Nat. Commun.">
        <title>Diploid and tetraploid genomes of Acorus and the evolution of monocots.</title>
        <authorList>
            <person name="Ma L."/>
            <person name="Liu K.W."/>
            <person name="Li Z."/>
            <person name="Hsiao Y.Y."/>
            <person name="Qi Y."/>
            <person name="Fu T."/>
            <person name="Tang G.D."/>
            <person name="Zhang D."/>
            <person name="Sun W.H."/>
            <person name="Liu D.K."/>
            <person name="Li Y."/>
            <person name="Chen G.Z."/>
            <person name="Liu X.D."/>
            <person name="Liao X.Y."/>
            <person name="Jiang Y.T."/>
            <person name="Yu X."/>
            <person name="Hao Y."/>
            <person name="Huang J."/>
            <person name="Zhao X.W."/>
            <person name="Ke S."/>
            <person name="Chen Y.Y."/>
            <person name="Wu W.L."/>
            <person name="Hsu J.L."/>
            <person name="Lin Y.F."/>
            <person name="Huang M.D."/>
            <person name="Li C.Y."/>
            <person name="Huang L."/>
            <person name="Wang Z.W."/>
            <person name="Zhao X."/>
            <person name="Zhong W.Y."/>
            <person name="Peng D.H."/>
            <person name="Ahmad S."/>
            <person name="Lan S."/>
            <person name="Zhang J.S."/>
            <person name="Tsai W.C."/>
            <person name="Van de Peer Y."/>
            <person name="Liu Z.J."/>
        </authorList>
    </citation>
    <scope>NUCLEOTIDE SEQUENCE</scope>
    <source>
        <strain evidence="10">SCP</strain>
    </source>
</reference>
<dbReference type="CDD" id="cd00167">
    <property type="entry name" value="SANT"/>
    <property type="match status" value="3"/>
</dbReference>
<dbReference type="GO" id="GO:0000981">
    <property type="term" value="F:DNA-binding transcription factor activity, RNA polymerase II-specific"/>
    <property type="evidence" value="ECO:0007669"/>
    <property type="project" value="TreeGrafter"/>
</dbReference>
<keyword evidence="5" id="KW-0804">Transcription</keyword>
<keyword evidence="2" id="KW-0677">Repeat</keyword>
<protein>
    <submittedName>
        <fullName evidence="10">Myb-related protein 3R-1</fullName>
    </submittedName>
</protein>
<feature type="domain" description="HTH myb-type" evidence="9">
    <location>
        <begin position="17"/>
        <end position="68"/>
    </location>
</feature>
<evidence type="ECO:0000313" key="11">
    <source>
        <dbReference type="Proteomes" id="UP001179952"/>
    </source>
</evidence>
<evidence type="ECO:0000313" key="10">
    <source>
        <dbReference type="EMBL" id="KAK1269676.1"/>
    </source>
</evidence>
<proteinExistence type="predicted"/>
<accession>A0AAV9B0R4</accession>
<name>A0AAV9B0R4_ACOGR</name>
<feature type="domain" description="HTH myb-type" evidence="9">
    <location>
        <begin position="125"/>
        <end position="175"/>
    </location>
</feature>
<dbReference type="InterPro" id="IPR017930">
    <property type="entry name" value="Myb_dom"/>
</dbReference>
<dbReference type="Pfam" id="PF00249">
    <property type="entry name" value="Myb_DNA-binding"/>
    <property type="match status" value="3"/>
</dbReference>